<evidence type="ECO:0000313" key="1">
    <source>
        <dbReference type="EMBL" id="AIB56312.1"/>
    </source>
</evidence>
<protein>
    <submittedName>
        <fullName evidence="1">Uncharacterized protein</fullName>
    </submittedName>
</protein>
<accession>A0A0H3U504</accession>
<evidence type="ECO:0000313" key="2">
    <source>
        <dbReference type="Proteomes" id="UP000202759"/>
    </source>
</evidence>
<dbReference type="EMBL" id="KJ452292">
    <property type="protein sequence ID" value="AIB56312.1"/>
    <property type="molecule type" value="Genomic_DNA"/>
</dbReference>
<dbReference type="KEGG" id="vg:26624005"/>
<dbReference type="GeneID" id="26624005"/>
<dbReference type="OrthoDB" id="18119at10239"/>
<sequence length="86" mass="10298">MVKFKVVRAFKDIEHNQHKYKVGELYPAEGYNNPRVELLTNQIKNKYDKVYIVPLDKLTKQELLELCESLQKKRLVQWLKVKSSTY</sequence>
<name>A0A0H3U504_9CAUD</name>
<keyword evidence="2" id="KW-1185">Reference proteome</keyword>
<reference evidence="1 2" key="1">
    <citation type="journal article" date="2015" name="Front. Microbiol.">
        <title>Identification of staphylococcal phage with reduced transcription in human blood through transcriptome sequencing.</title>
        <authorList>
            <person name="Santiago-Rodriguez T.M."/>
            <person name="Naidu M."/>
            <person name="Jones M.B."/>
            <person name="Ly M."/>
            <person name="Pride D.T."/>
        </authorList>
    </citation>
    <scope>NUCLEOTIDE SEQUENCE [LARGE SCALE GENOMIC DNA]</scope>
</reference>
<dbReference type="RefSeq" id="YP_009196789.1">
    <property type="nucleotide sequence ID" value="NC_028775.1"/>
</dbReference>
<organism evidence="1 2">
    <name type="scientific">Staphylococcus phage 23MRA</name>
    <dbReference type="NCBI Taxonomy" id="1505027"/>
    <lineage>
        <taxon>Viruses</taxon>
        <taxon>Duplodnaviria</taxon>
        <taxon>Heunggongvirae</taxon>
        <taxon>Uroviricota</taxon>
        <taxon>Caudoviricetes</taxon>
        <taxon>Bronfenbrennervirinae</taxon>
        <taxon>Biseptimavirus</taxon>
        <taxon>Biseptimavirus bv23MRA</taxon>
    </lineage>
</organism>
<proteinExistence type="predicted"/>
<dbReference type="Proteomes" id="UP000202759">
    <property type="component" value="Segment"/>
</dbReference>